<dbReference type="OrthoDB" id="437922at2759"/>
<organism evidence="1 2">
    <name type="scientific">Zizania palustris</name>
    <name type="common">Northern wild rice</name>
    <dbReference type="NCBI Taxonomy" id="103762"/>
    <lineage>
        <taxon>Eukaryota</taxon>
        <taxon>Viridiplantae</taxon>
        <taxon>Streptophyta</taxon>
        <taxon>Embryophyta</taxon>
        <taxon>Tracheophyta</taxon>
        <taxon>Spermatophyta</taxon>
        <taxon>Magnoliopsida</taxon>
        <taxon>Liliopsida</taxon>
        <taxon>Poales</taxon>
        <taxon>Poaceae</taxon>
        <taxon>BOP clade</taxon>
        <taxon>Oryzoideae</taxon>
        <taxon>Oryzeae</taxon>
        <taxon>Zizaniinae</taxon>
        <taxon>Zizania</taxon>
    </lineage>
</organism>
<reference evidence="1" key="2">
    <citation type="submission" date="2021-02" db="EMBL/GenBank/DDBJ databases">
        <authorList>
            <person name="Kimball J.A."/>
            <person name="Haas M.W."/>
            <person name="Macchietto M."/>
            <person name="Kono T."/>
            <person name="Duquette J."/>
            <person name="Shao M."/>
        </authorList>
    </citation>
    <scope>NUCLEOTIDE SEQUENCE</scope>
    <source>
        <tissue evidence="1">Fresh leaf tissue</tissue>
    </source>
</reference>
<dbReference type="EMBL" id="JAAALK010000286">
    <property type="protein sequence ID" value="KAG8061157.1"/>
    <property type="molecule type" value="Genomic_DNA"/>
</dbReference>
<dbReference type="PANTHER" id="PTHR12975:SF6">
    <property type="entry name" value="TRAFFICKING PROTEIN PARTICLE COMPLEX SUBUNIT 8"/>
    <property type="match status" value="1"/>
</dbReference>
<dbReference type="InterPro" id="IPR024420">
    <property type="entry name" value="TRAPP_III_complex_Trs85"/>
</dbReference>
<dbReference type="GO" id="GO:1990072">
    <property type="term" value="C:TRAPPIII protein complex"/>
    <property type="evidence" value="ECO:0007669"/>
    <property type="project" value="TreeGrafter"/>
</dbReference>
<proteinExistence type="predicted"/>
<reference evidence="1" key="1">
    <citation type="journal article" date="2021" name="bioRxiv">
        <title>Whole Genome Assembly and Annotation of Northern Wild Rice, Zizania palustris L., Supports a Whole Genome Duplication in the Zizania Genus.</title>
        <authorList>
            <person name="Haas M."/>
            <person name="Kono T."/>
            <person name="Macchietto M."/>
            <person name="Millas R."/>
            <person name="McGilp L."/>
            <person name="Shao M."/>
            <person name="Duquette J."/>
            <person name="Hirsch C.N."/>
            <person name="Kimball J."/>
        </authorList>
    </citation>
    <scope>NUCLEOTIDE SEQUENCE</scope>
    <source>
        <tissue evidence="1">Fresh leaf tissue</tissue>
    </source>
</reference>
<evidence type="ECO:0000313" key="2">
    <source>
        <dbReference type="Proteomes" id="UP000729402"/>
    </source>
</evidence>
<dbReference type="PANTHER" id="PTHR12975">
    <property type="entry name" value="TRANSPORT PROTEIN TRAPP"/>
    <property type="match status" value="1"/>
</dbReference>
<dbReference type="AlphaFoldDB" id="A0A8J5V5M9"/>
<name>A0A8J5V5M9_ZIZPA</name>
<keyword evidence="2" id="KW-1185">Reference proteome</keyword>
<evidence type="ECO:0000313" key="1">
    <source>
        <dbReference type="EMBL" id="KAG8061157.1"/>
    </source>
</evidence>
<sequence length="448" mass="50399">MVDSPMAGGIGVDAREGGGLESVAALVDGAVQLEVTPNVEGILKLLGIRWTLSNSVVGYQYFEFGTKRKNKKGKRGPNHSLNNRLIVIKGLPKLMGCIEHLPTNAFAGDLRLLKLNLRNHSEYAVKNLKMKLSHPRFIIPGDLSEVDLEFPQCLRKHVQSERATVSPKQTQENFKGLLFAFSQDIKIQGGASFSWPIWFHAATPGNFSFYVSLYYEMESPSDITYRTLRMHYNIEVLPSLDVSFAIRMCSSRLQEYIVHMDILNRTPSESLMLHQLSCSGSKWTISTLPSCESINSVETVSANQAMSCFFKIKEEAENNSCRSDMILSHEGSTEEFDVSQSPITDFHNQERYQQGKLAKGRCNLIDFILISKAAGGNYSKSEPHIQLLSHHACHCSALDQSPVWWFMEGPRTVTHDFLKSYYEANIQLNKPNLSVPAMYRKLFFTAAK</sequence>
<comment type="caution">
    <text evidence="1">The sequence shown here is derived from an EMBL/GenBank/DDBJ whole genome shotgun (WGS) entry which is preliminary data.</text>
</comment>
<gene>
    <name evidence="1" type="ORF">GUJ93_ZPchr0003g16933</name>
</gene>
<dbReference type="Proteomes" id="UP000729402">
    <property type="component" value="Unassembled WGS sequence"/>
</dbReference>
<accession>A0A8J5V5M9</accession>
<protein>
    <submittedName>
        <fullName evidence="1">Uncharacterized protein</fullName>
    </submittedName>
</protein>